<evidence type="ECO:0000256" key="7">
    <source>
        <dbReference type="ARBA" id="ARBA00022989"/>
    </source>
</evidence>
<comment type="similarity">
    <text evidence="2 10">Belongs to the HAK/KUP transporter (TC 2.A.72.3) family.</text>
</comment>
<evidence type="ECO:0000256" key="9">
    <source>
        <dbReference type="ARBA" id="ARBA00023136"/>
    </source>
</evidence>
<evidence type="ECO:0000259" key="11">
    <source>
        <dbReference type="Pfam" id="PF02705"/>
    </source>
</evidence>
<dbReference type="Pfam" id="PF02705">
    <property type="entry name" value="K_trans"/>
    <property type="match status" value="1"/>
</dbReference>
<dbReference type="PANTHER" id="PTHR30540:SF10">
    <property type="entry name" value="POTASSIUM TRANSPORTER 8"/>
    <property type="match status" value="1"/>
</dbReference>
<keyword evidence="14" id="KW-1185">Reference proteome</keyword>
<keyword evidence="4 10" id="KW-0633">Potassium transport</keyword>
<feature type="transmembrane region" description="Helical" evidence="10">
    <location>
        <begin position="68"/>
        <end position="89"/>
    </location>
</feature>
<feature type="transmembrane region" description="Helical" evidence="10">
    <location>
        <begin position="470"/>
        <end position="492"/>
    </location>
</feature>
<evidence type="ECO:0000313" key="13">
    <source>
        <dbReference type="EMBL" id="CAH9092375.1"/>
    </source>
</evidence>
<evidence type="ECO:0000259" key="12">
    <source>
        <dbReference type="Pfam" id="PF22776"/>
    </source>
</evidence>
<feature type="transmembrane region" description="Helical" evidence="10">
    <location>
        <begin position="362"/>
        <end position="387"/>
    </location>
</feature>
<evidence type="ECO:0000256" key="4">
    <source>
        <dbReference type="ARBA" id="ARBA00022538"/>
    </source>
</evidence>
<evidence type="ECO:0000313" key="14">
    <source>
        <dbReference type="Proteomes" id="UP001152523"/>
    </source>
</evidence>
<feature type="transmembrane region" description="Helical" evidence="10">
    <location>
        <begin position="498"/>
        <end position="515"/>
    </location>
</feature>
<evidence type="ECO:0000256" key="8">
    <source>
        <dbReference type="ARBA" id="ARBA00023065"/>
    </source>
</evidence>
<gene>
    <name evidence="13" type="ORF">CEPIT_LOCUS12074</name>
</gene>
<name>A0AAV0D587_9ASTE</name>
<dbReference type="Proteomes" id="UP001152523">
    <property type="component" value="Unassembled WGS sequence"/>
</dbReference>
<sequence length="799" mass="89571">MILRRSVMDIEGWGRNNNPVKKESWRTALALAYQSLGVVYGDLSTSPLYVYKSTFAEDIHHSESNEEIFGVLSFVFWTLTLIPLLKYVFIVLRADDNGEGGTFALYSLLCRHARVSTLPNGQVADEELFEYQRDEIGQSDGGAAGGGEKGGRAGLSLKSTLEKHHWLRKVLLVLALIGACMVIGDGVLTPAISVFSAVSGLELSMSKHHHEYVEVPIACGILVLIFSIQHYGTHRIGFLFAPIVVTWLLCISVIGMYNIFKWNPQVYQALSPYYMYKFLKKTQRGGWMSLGGILLCITGSEAMFADLGHFSQLSIKIAFTFAVYPSLILAYMGQAAYLSKHHTLETDYRIGFYVSVPEKLRWPVLGIAILAAVVGSQAIITGSFSIIKQCSALGCFPRVKITHTSSKFHGQIYIPEINWTLMFLCLAVTIGFQDTKHISNASGLAVITVMLVTTCLMSLVMVLCWHKSVLLAVFFFCFFGSIEALYFSASLIKFLEGAWVPVALSFIFLLIMYIWNYGTMKKYEFDVENSVPINWLLQLGPNLGITRVRGIGLIHTELVTGIPAIFSHFVTNLPAFHQVLVFLCIKSVPVPHVRPEERYLVGRIGPKEHRVYRCIARYGYRDVHLDDIEFEKDLLFSIEQFIRSEGSRSEEVKEQKHLTDFEDNEKMTVIGTTSTYLGGKTMRDNSENMSGAASPGEFTEVCSPEIPRKRVRFIVPDKSPEMDDPSMMEELRDLMEARESGMAFVLGSCYVKAKSGSSFFKRLVINIGYDFLRRNSRGPTYALSFPRASTLEVGMIYLV</sequence>
<evidence type="ECO:0000256" key="1">
    <source>
        <dbReference type="ARBA" id="ARBA00004651"/>
    </source>
</evidence>
<feature type="transmembrane region" description="Helical" evidence="10">
    <location>
        <begin position="212"/>
        <end position="231"/>
    </location>
</feature>
<evidence type="ECO:0000256" key="5">
    <source>
        <dbReference type="ARBA" id="ARBA00022692"/>
    </source>
</evidence>
<evidence type="ECO:0000256" key="10">
    <source>
        <dbReference type="RuleBase" id="RU321113"/>
    </source>
</evidence>
<feature type="transmembrane region" description="Helical" evidence="10">
    <location>
        <begin position="170"/>
        <end position="192"/>
    </location>
</feature>
<protein>
    <recommendedName>
        <fullName evidence="10">Potassium transporter</fullName>
    </recommendedName>
</protein>
<keyword evidence="5 10" id="KW-0812">Transmembrane</keyword>
<keyword evidence="8 10" id="KW-0406">Ion transport</keyword>
<dbReference type="PANTHER" id="PTHR30540">
    <property type="entry name" value="OSMOTIC STRESS POTASSIUM TRANSPORTER"/>
    <property type="match status" value="1"/>
</dbReference>
<dbReference type="InterPro" id="IPR053951">
    <property type="entry name" value="K_trans_N"/>
</dbReference>
<keyword evidence="9 10" id="KW-0472">Membrane</keyword>
<dbReference type="GO" id="GO:0005886">
    <property type="term" value="C:plasma membrane"/>
    <property type="evidence" value="ECO:0007669"/>
    <property type="project" value="UniProtKB-SubCell"/>
</dbReference>
<dbReference type="InterPro" id="IPR053952">
    <property type="entry name" value="K_trans_C"/>
</dbReference>
<comment type="subcellular location">
    <subcellularLocation>
        <location evidence="1">Cell membrane</location>
        <topology evidence="1">Multi-pass membrane protein</topology>
    </subcellularLocation>
    <subcellularLocation>
        <location evidence="10">Membrane</location>
        <topology evidence="10">Multi-pass membrane protein</topology>
    </subcellularLocation>
</comment>
<evidence type="ECO:0000256" key="2">
    <source>
        <dbReference type="ARBA" id="ARBA00008440"/>
    </source>
</evidence>
<organism evidence="13 14">
    <name type="scientific">Cuscuta epithymum</name>
    <dbReference type="NCBI Taxonomy" id="186058"/>
    <lineage>
        <taxon>Eukaryota</taxon>
        <taxon>Viridiplantae</taxon>
        <taxon>Streptophyta</taxon>
        <taxon>Embryophyta</taxon>
        <taxon>Tracheophyta</taxon>
        <taxon>Spermatophyta</taxon>
        <taxon>Magnoliopsida</taxon>
        <taxon>eudicotyledons</taxon>
        <taxon>Gunneridae</taxon>
        <taxon>Pentapetalae</taxon>
        <taxon>asterids</taxon>
        <taxon>lamiids</taxon>
        <taxon>Solanales</taxon>
        <taxon>Convolvulaceae</taxon>
        <taxon>Cuscuteae</taxon>
        <taxon>Cuscuta</taxon>
        <taxon>Cuscuta subgen. Cuscuta</taxon>
    </lineage>
</organism>
<accession>A0AAV0D587</accession>
<evidence type="ECO:0000256" key="6">
    <source>
        <dbReference type="ARBA" id="ARBA00022958"/>
    </source>
</evidence>
<dbReference type="EMBL" id="CAMAPF010000073">
    <property type="protein sequence ID" value="CAH9092375.1"/>
    <property type="molecule type" value="Genomic_DNA"/>
</dbReference>
<feature type="transmembrane region" description="Helical" evidence="10">
    <location>
        <begin position="285"/>
        <end position="305"/>
    </location>
</feature>
<feature type="domain" description="K+ potassium transporter C-terminal" evidence="12">
    <location>
        <begin position="550"/>
        <end position="797"/>
    </location>
</feature>
<dbReference type="InterPro" id="IPR003855">
    <property type="entry name" value="K+_transporter"/>
</dbReference>
<comment type="caution">
    <text evidence="13">The sequence shown here is derived from an EMBL/GenBank/DDBJ whole genome shotgun (WGS) entry which is preliminary data.</text>
</comment>
<dbReference type="GO" id="GO:0015079">
    <property type="term" value="F:potassium ion transmembrane transporter activity"/>
    <property type="evidence" value="ECO:0007669"/>
    <property type="project" value="UniProtKB-UniRule"/>
</dbReference>
<proteinExistence type="inferred from homology"/>
<feature type="transmembrane region" description="Helical" evidence="10">
    <location>
        <begin position="317"/>
        <end position="337"/>
    </location>
</feature>
<dbReference type="Pfam" id="PF22776">
    <property type="entry name" value="K_trans_C"/>
    <property type="match status" value="1"/>
</dbReference>
<comment type="caution">
    <text evidence="10">Lacks conserved residue(s) required for the propagation of feature annotation.</text>
</comment>
<keyword evidence="6 10" id="KW-0630">Potassium</keyword>
<feature type="transmembrane region" description="Helical" evidence="10">
    <location>
        <begin position="444"/>
        <end position="463"/>
    </location>
</feature>
<dbReference type="AlphaFoldDB" id="A0AAV0D587"/>
<keyword evidence="3" id="KW-0813">Transport</keyword>
<feature type="transmembrane region" description="Helical" evidence="10">
    <location>
        <begin position="238"/>
        <end position="260"/>
    </location>
</feature>
<feature type="transmembrane region" description="Helical" evidence="10">
    <location>
        <begin position="408"/>
        <end position="432"/>
    </location>
</feature>
<dbReference type="NCBIfam" id="TIGR00794">
    <property type="entry name" value="kup"/>
    <property type="match status" value="1"/>
</dbReference>
<keyword evidence="7 10" id="KW-1133">Transmembrane helix</keyword>
<evidence type="ECO:0000256" key="3">
    <source>
        <dbReference type="ARBA" id="ARBA00022448"/>
    </source>
</evidence>
<reference evidence="13" key="1">
    <citation type="submission" date="2022-07" db="EMBL/GenBank/DDBJ databases">
        <authorList>
            <person name="Macas J."/>
            <person name="Novak P."/>
            <person name="Neumann P."/>
        </authorList>
    </citation>
    <scope>NUCLEOTIDE SEQUENCE</scope>
</reference>
<feature type="domain" description="K+ potassium transporter integral membrane" evidence="11">
    <location>
        <begin position="31"/>
        <end position="538"/>
    </location>
</feature>
<comment type="function">
    <text evidence="10">Potassium transporter.</text>
</comment>